<evidence type="ECO:0000313" key="3">
    <source>
        <dbReference type="Proteomes" id="UP000553632"/>
    </source>
</evidence>
<dbReference type="AlphaFoldDB" id="A0A7J6QUG3"/>
<reference evidence="2 3" key="1">
    <citation type="submission" date="2020-04" db="EMBL/GenBank/DDBJ databases">
        <title>Perkinsus olseni comparative genomics.</title>
        <authorList>
            <person name="Bogema D.R."/>
        </authorList>
    </citation>
    <scope>NUCLEOTIDE SEQUENCE [LARGE SCALE GENOMIC DNA]</scope>
    <source>
        <strain evidence="2 3">ATCC PRA-207</strain>
    </source>
</reference>
<sequence length="358" mass="39383">MAPTAISCQPLDPTVSNWTYYYPFANTPLRDLCASSRGADKSLPTRGLLLGCSDLSSVAHTLYLNQVSKTCGSDAAWQDTPIHAVCCDVEPAVIARSLVYLELLSSAGAELSTKTVTVAWEMVYSVFITPQCSAFLSKAIDRVLERLKSERSSGRALFLTGDRQAVVDILEWWSALLRDECVGDDIARKVQNVRLSWFKKTGGFLRGSTDAGMFVMWPDMIAATQFNGDNTFENYVHSYREVGYAGVSSVASSNGDSALSPAKGACRTVVNPTFFADPCQFRRAIESALSTSATTETIAEVWRVQVYMNPYMCIPGNLRKFMQETHFSKARYIRAPEGKGATPLQWAFELFGQRSAAL</sequence>
<feature type="non-terminal residue" evidence="2">
    <location>
        <position position="358"/>
    </location>
</feature>
<dbReference type="InterPro" id="IPR027974">
    <property type="entry name" value="DUF4470"/>
</dbReference>
<feature type="domain" description="DUF4470" evidence="1">
    <location>
        <begin position="23"/>
        <end position="128"/>
    </location>
</feature>
<evidence type="ECO:0000313" key="2">
    <source>
        <dbReference type="EMBL" id="KAF4711977.1"/>
    </source>
</evidence>
<dbReference type="EMBL" id="JABANO010030378">
    <property type="protein sequence ID" value="KAF4711977.1"/>
    <property type="molecule type" value="Genomic_DNA"/>
</dbReference>
<proteinExistence type="predicted"/>
<dbReference type="Proteomes" id="UP000553632">
    <property type="component" value="Unassembled WGS sequence"/>
</dbReference>
<protein>
    <recommendedName>
        <fullName evidence="1">DUF4470 domain-containing protein</fullName>
    </recommendedName>
</protein>
<name>A0A7J6QUG3_PEROL</name>
<gene>
    <name evidence="2" type="ORF">FOZ63_008173</name>
</gene>
<accession>A0A7J6QUG3</accession>
<organism evidence="2 3">
    <name type="scientific">Perkinsus olseni</name>
    <name type="common">Perkinsus atlanticus</name>
    <dbReference type="NCBI Taxonomy" id="32597"/>
    <lineage>
        <taxon>Eukaryota</taxon>
        <taxon>Sar</taxon>
        <taxon>Alveolata</taxon>
        <taxon>Perkinsozoa</taxon>
        <taxon>Perkinsea</taxon>
        <taxon>Perkinsida</taxon>
        <taxon>Perkinsidae</taxon>
        <taxon>Perkinsus</taxon>
    </lineage>
</organism>
<keyword evidence="3" id="KW-1185">Reference proteome</keyword>
<comment type="caution">
    <text evidence="2">The sequence shown here is derived from an EMBL/GenBank/DDBJ whole genome shotgun (WGS) entry which is preliminary data.</text>
</comment>
<dbReference type="Pfam" id="PF14737">
    <property type="entry name" value="DUF4470"/>
    <property type="match status" value="1"/>
</dbReference>
<evidence type="ECO:0000259" key="1">
    <source>
        <dbReference type="Pfam" id="PF14737"/>
    </source>
</evidence>